<dbReference type="EC" id="2.1.1.33" evidence="7"/>
<keyword evidence="4 7" id="KW-0808">Transferase</keyword>
<dbReference type="AlphaFoldDB" id="S5MAJ7"/>
<gene>
    <name evidence="7 8" type="primary">trmB</name>
    <name evidence="8" type="ORF">STAIW_v1c00860</name>
</gene>
<keyword evidence="6 7" id="KW-0819">tRNA processing</keyword>
<dbReference type="SUPFAM" id="SSF53335">
    <property type="entry name" value="S-adenosyl-L-methionine-dependent methyltransferases"/>
    <property type="match status" value="1"/>
</dbReference>
<dbReference type="PATRIC" id="fig|1276220.3.peg.87"/>
<dbReference type="InterPro" id="IPR055361">
    <property type="entry name" value="tRNA_methyltr_TrmB_bact"/>
</dbReference>
<dbReference type="PROSITE" id="PS51625">
    <property type="entry name" value="SAM_MT_TRMB"/>
    <property type="match status" value="1"/>
</dbReference>
<dbReference type="Gene3D" id="3.40.50.150">
    <property type="entry name" value="Vaccinia Virus protein VP39"/>
    <property type="match status" value="1"/>
</dbReference>
<dbReference type="HOGENOM" id="CLU_050910_2_1_14"/>
<dbReference type="UniPathway" id="UPA00989"/>
<sequence>MRLRNKNWTKEYIKNYNQYVLDSSLINNLENLFKNNYPTFLEIGCGKGKFLISQAIDNQKKNFIAMEKEATVIGVALKKAITTKELELNNLLFLNSYAEKLQDILEPNCLDGIYLNFSDPWPKLRHEKKRLTHLKFLEIYWKLLKKDGFIEIKTDNDNLYNFSLQQIELSNFKLLEKTNDLYKNQRLLKDNVATEYEEKFHKMGKNINKIIIKKED</sequence>
<comment type="caution">
    <text evidence="7">Lacks conserved residue(s) required for the propagation of feature annotation.</text>
</comment>
<evidence type="ECO:0000313" key="9">
    <source>
        <dbReference type="Proteomes" id="UP000014984"/>
    </source>
</evidence>
<keyword evidence="5 7" id="KW-0949">S-adenosyl-L-methionine</keyword>
<evidence type="ECO:0000256" key="2">
    <source>
        <dbReference type="ARBA" id="ARBA00003015"/>
    </source>
</evidence>
<feature type="binding site" evidence="7">
    <location>
        <position position="119"/>
    </location>
    <ligand>
        <name>S-adenosyl-L-methionine</name>
        <dbReference type="ChEBI" id="CHEBI:59789"/>
    </ligand>
</feature>
<accession>S5MAJ7</accession>
<evidence type="ECO:0000256" key="1">
    <source>
        <dbReference type="ARBA" id="ARBA00000142"/>
    </source>
</evidence>
<dbReference type="Proteomes" id="UP000014984">
    <property type="component" value="Chromosome"/>
</dbReference>
<dbReference type="Pfam" id="PF02390">
    <property type="entry name" value="Methyltransf_4"/>
    <property type="match status" value="1"/>
</dbReference>
<organism evidence="8 9">
    <name type="scientific">Spiroplasma taiwanense CT-1</name>
    <dbReference type="NCBI Taxonomy" id="1276220"/>
    <lineage>
        <taxon>Bacteria</taxon>
        <taxon>Bacillati</taxon>
        <taxon>Mycoplasmatota</taxon>
        <taxon>Mollicutes</taxon>
        <taxon>Entomoplasmatales</taxon>
        <taxon>Spiroplasmataceae</taxon>
        <taxon>Spiroplasma</taxon>
    </lineage>
</organism>
<dbReference type="HAMAP" id="MF_01057">
    <property type="entry name" value="tRNA_methyltr_TrmB"/>
    <property type="match status" value="1"/>
</dbReference>
<evidence type="ECO:0000256" key="5">
    <source>
        <dbReference type="ARBA" id="ARBA00022691"/>
    </source>
</evidence>
<dbReference type="eggNOG" id="COG0220">
    <property type="taxonomic scope" value="Bacteria"/>
</dbReference>
<dbReference type="NCBIfam" id="NF001080">
    <property type="entry name" value="PRK00121.2-2"/>
    <property type="match status" value="1"/>
</dbReference>
<dbReference type="InterPro" id="IPR003358">
    <property type="entry name" value="tRNA_(Gua-N-7)_MeTrfase_Trmb"/>
</dbReference>
<keyword evidence="9" id="KW-1185">Reference proteome</keyword>
<feature type="binding site" evidence="7">
    <location>
        <begin position="194"/>
        <end position="197"/>
    </location>
    <ligand>
        <name>substrate</name>
    </ligand>
</feature>
<evidence type="ECO:0000256" key="6">
    <source>
        <dbReference type="ARBA" id="ARBA00022694"/>
    </source>
</evidence>
<evidence type="ECO:0000256" key="3">
    <source>
        <dbReference type="ARBA" id="ARBA00022603"/>
    </source>
</evidence>
<proteinExistence type="inferred from homology"/>
<reference evidence="8 9" key="1">
    <citation type="journal article" date="2013" name="Genome Biol. Evol.">
        <title>Comparison of metabolic capacities and inference of gene content evolution in mosquito-associated Spiroplasma diminutum and S. taiwanense.</title>
        <authorList>
            <person name="Lo W.S."/>
            <person name="Ku C."/>
            <person name="Chen L.L."/>
            <person name="Chang T.H."/>
            <person name="Kuo C.H."/>
        </authorList>
    </citation>
    <scope>NUCLEOTIDE SEQUENCE [LARGE SCALE GENOMIC DNA]</scope>
    <source>
        <strain evidence="8">CT-1</strain>
    </source>
</reference>
<feature type="binding site" evidence="7">
    <location>
        <position position="42"/>
    </location>
    <ligand>
        <name>S-adenosyl-L-methionine</name>
        <dbReference type="ChEBI" id="CHEBI:59789"/>
    </ligand>
</feature>
<comment type="similarity">
    <text evidence="7">Belongs to the class I-like SAM-binding methyltransferase superfamily. TrmB family.</text>
</comment>
<comment type="function">
    <text evidence="2 7">Catalyzes the formation of N(7)-methylguanine at position 46 (m7G46) in tRNA.</text>
</comment>
<name>S5MAJ7_9MOLU</name>
<dbReference type="InterPro" id="IPR029063">
    <property type="entry name" value="SAM-dependent_MTases_sf"/>
</dbReference>
<protein>
    <recommendedName>
        <fullName evidence="7">tRNA (guanine-N(7)-)-methyltransferase</fullName>
        <ecNumber evidence="7">2.1.1.33</ecNumber>
    </recommendedName>
    <alternativeName>
        <fullName evidence="7">tRNA (guanine(46)-N(7))-methyltransferase</fullName>
    </alternativeName>
    <alternativeName>
        <fullName evidence="7">tRNA(m7G46)-methyltransferase</fullName>
    </alternativeName>
</protein>
<dbReference type="CDD" id="cd02440">
    <property type="entry name" value="AdoMet_MTases"/>
    <property type="match status" value="1"/>
</dbReference>
<dbReference type="STRING" id="1276220.STAIW_v1c00860"/>
<dbReference type="PANTHER" id="PTHR23417:SF14">
    <property type="entry name" value="PENTACOTRIPEPTIDE-REPEAT REGION OF PRORP DOMAIN-CONTAINING PROTEIN"/>
    <property type="match status" value="1"/>
</dbReference>
<comment type="catalytic activity">
    <reaction evidence="1 7">
        <text>guanosine(46) in tRNA + S-adenosyl-L-methionine = N(7)-methylguanosine(46) in tRNA + S-adenosyl-L-homocysteine</text>
        <dbReference type="Rhea" id="RHEA:42708"/>
        <dbReference type="Rhea" id="RHEA-COMP:10188"/>
        <dbReference type="Rhea" id="RHEA-COMP:10189"/>
        <dbReference type="ChEBI" id="CHEBI:57856"/>
        <dbReference type="ChEBI" id="CHEBI:59789"/>
        <dbReference type="ChEBI" id="CHEBI:74269"/>
        <dbReference type="ChEBI" id="CHEBI:74480"/>
        <dbReference type="EC" id="2.1.1.33"/>
    </reaction>
</comment>
<dbReference type="EMBL" id="CP005074">
    <property type="protein sequence ID" value="AGR40778.1"/>
    <property type="molecule type" value="Genomic_DNA"/>
</dbReference>
<feature type="binding site" evidence="7">
    <location>
        <position position="155"/>
    </location>
    <ligand>
        <name>substrate</name>
    </ligand>
</feature>
<dbReference type="OrthoDB" id="9802090at2"/>
<feature type="binding site" evidence="7">
    <location>
        <position position="123"/>
    </location>
    <ligand>
        <name>substrate</name>
    </ligand>
</feature>
<comment type="pathway">
    <text evidence="7">tRNA modification; N(7)-methylguanine-tRNA biosynthesis.</text>
</comment>
<keyword evidence="3 7" id="KW-0489">Methyltransferase</keyword>
<evidence type="ECO:0000256" key="4">
    <source>
        <dbReference type="ARBA" id="ARBA00022679"/>
    </source>
</evidence>
<dbReference type="PANTHER" id="PTHR23417">
    <property type="entry name" value="3-DEOXY-D-MANNO-OCTULOSONIC-ACID TRANSFERASE/TRNA GUANINE-N 7 - -METHYLTRANSFERASE"/>
    <property type="match status" value="1"/>
</dbReference>
<dbReference type="GO" id="GO:0043527">
    <property type="term" value="C:tRNA methyltransferase complex"/>
    <property type="evidence" value="ECO:0007669"/>
    <property type="project" value="TreeGrafter"/>
</dbReference>
<dbReference type="RefSeq" id="WP_020833917.1">
    <property type="nucleotide sequence ID" value="NC_021846.1"/>
</dbReference>
<evidence type="ECO:0000256" key="7">
    <source>
        <dbReference type="HAMAP-Rule" id="MF_01057"/>
    </source>
</evidence>
<feature type="binding site" evidence="7">
    <location>
        <position position="67"/>
    </location>
    <ligand>
        <name>S-adenosyl-L-methionine</name>
        <dbReference type="ChEBI" id="CHEBI:59789"/>
    </ligand>
</feature>
<evidence type="ECO:0000313" key="8">
    <source>
        <dbReference type="EMBL" id="AGR40778.1"/>
    </source>
</evidence>
<dbReference type="GO" id="GO:0008176">
    <property type="term" value="F:tRNA (guanine(46)-N7)-methyltransferase activity"/>
    <property type="evidence" value="ECO:0007669"/>
    <property type="project" value="UniProtKB-UniRule"/>
</dbReference>
<dbReference type="NCBIfam" id="TIGR00091">
    <property type="entry name" value="tRNA (guanosine(46)-N7)-methyltransferase TrmB"/>
    <property type="match status" value="1"/>
</dbReference>
<dbReference type="KEGG" id="stai:STAIW_v1c00860"/>